<dbReference type="Proteomes" id="UP000214673">
    <property type="component" value="Unassembled WGS sequence"/>
</dbReference>
<evidence type="ECO:0000256" key="3">
    <source>
        <dbReference type="ARBA" id="ARBA00022840"/>
    </source>
</evidence>
<dbReference type="PROSITE" id="PS50893">
    <property type="entry name" value="ABC_TRANSPORTER_2"/>
    <property type="match status" value="1"/>
</dbReference>
<dbReference type="Pfam" id="PF00005">
    <property type="entry name" value="ABC_tran"/>
    <property type="match status" value="1"/>
</dbReference>
<evidence type="ECO:0000256" key="1">
    <source>
        <dbReference type="ARBA" id="ARBA00022448"/>
    </source>
</evidence>
<dbReference type="InterPro" id="IPR017871">
    <property type="entry name" value="ABC_transporter-like_CS"/>
</dbReference>
<dbReference type="PANTHER" id="PTHR24220:SF86">
    <property type="entry name" value="ABC TRANSPORTER ABCH.1"/>
    <property type="match status" value="1"/>
</dbReference>
<keyword evidence="1" id="KW-0813">Transport</keyword>
<dbReference type="PANTHER" id="PTHR24220">
    <property type="entry name" value="IMPORT ATP-BINDING PROTEIN"/>
    <property type="match status" value="1"/>
</dbReference>
<evidence type="ECO:0000313" key="7">
    <source>
        <dbReference type="Proteomes" id="UP000214673"/>
    </source>
</evidence>
<dbReference type="EMBL" id="NIPV01000064">
    <property type="protein sequence ID" value="OWJ74452.1"/>
    <property type="molecule type" value="Genomic_DNA"/>
</dbReference>
<feature type="domain" description="ABC transporter" evidence="5">
    <location>
        <begin position="2"/>
        <end position="244"/>
    </location>
</feature>
<evidence type="ECO:0000256" key="2">
    <source>
        <dbReference type="ARBA" id="ARBA00022741"/>
    </source>
</evidence>
<dbReference type="InterPro" id="IPR003593">
    <property type="entry name" value="AAA+_ATPase"/>
</dbReference>
<reference evidence="6 7" key="1">
    <citation type="submission" date="2016-11" db="EMBL/GenBank/DDBJ databases">
        <title>Comparison of Traditional DNA-DNA Hybridization with In Silico Genomic Analysis.</title>
        <authorList>
            <person name="Nicholson A.C."/>
            <person name="Sammons S."/>
            <person name="Humrighouse B.W."/>
            <person name="Graziano J."/>
            <person name="Lasker B."/>
            <person name="Whitney A.M."/>
            <person name="Mcquiston J.R."/>
        </authorList>
    </citation>
    <scope>NUCLEOTIDE SEQUENCE [LARGE SCALE GENOMIC DNA]</scope>
    <source>
        <strain evidence="6 7">H1892</strain>
    </source>
</reference>
<dbReference type="SMART" id="SM00382">
    <property type="entry name" value="AAA"/>
    <property type="match status" value="1"/>
</dbReference>
<feature type="compositionally biased region" description="Low complexity" evidence="4">
    <location>
        <begin position="209"/>
        <end position="223"/>
    </location>
</feature>
<gene>
    <name evidence="6" type="ORF">CDV53_13615</name>
</gene>
<keyword evidence="2" id="KW-0547">Nucleotide-binding</keyword>
<dbReference type="PROSITE" id="PS00211">
    <property type="entry name" value="ABC_TRANSPORTER_1"/>
    <property type="match status" value="1"/>
</dbReference>
<dbReference type="InterPro" id="IPR003439">
    <property type="entry name" value="ABC_transporter-like_ATP-bd"/>
</dbReference>
<protein>
    <recommendedName>
        <fullName evidence="5">ABC transporter domain-containing protein</fullName>
    </recommendedName>
</protein>
<evidence type="ECO:0000313" key="6">
    <source>
        <dbReference type="EMBL" id="OWJ74452.1"/>
    </source>
</evidence>
<evidence type="ECO:0000256" key="4">
    <source>
        <dbReference type="SAM" id="MobiDB-lite"/>
    </source>
</evidence>
<proteinExistence type="predicted"/>
<dbReference type="CDD" id="cd03255">
    <property type="entry name" value="ABC_MJ0796_LolCDE_FtsE"/>
    <property type="match status" value="1"/>
</dbReference>
<feature type="compositionally biased region" description="Pro residues" evidence="4">
    <location>
        <begin position="250"/>
        <end position="267"/>
    </location>
</feature>
<dbReference type="InterPro" id="IPR017911">
    <property type="entry name" value="MacB-like_ATP-bd"/>
</dbReference>
<dbReference type="Gene3D" id="3.40.50.300">
    <property type="entry name" value="P-loop containing nucleotide triphosphate hydrolases"/>
    <property type="match status" value="1"/>
</dbReference>
<dbReference type="InterPro" id="IPR027417">
    <property type="entry name" value="P-loop_NTPase"/>
</dbReference>
<feature type="region of interest" description="Disordered" evidence="4">
    <location>
        <begin position="191"/>
        <end position="301"/>
    </location>
</feature>
<feature type="compositionally biased region" description="Low complexity" evidence="4">
    <location>
        <begin position="286"/>
        <end position="295"/>
    </location>
</feature>
<comment type="caution">
    <text evidence="6">The sequence shown here is derived from an EMBL/GenBank/DDBJ whole genome shotgun (WGS) entry which is preliminary data.</text>
</comment>
<accession>A0ABX3ZR91</accession>
<keyword evidence="7" id="KW-1185">Reference proteome</keyword>
<dbReference type="InterPro" id="IPR015854">
    <property type="entry name" value="ABC_transpr_LolD-like"/>
</dbReference>
<organism evidence="6 7">
    <name type="scientific">Haematobacter missouriensis</name>
    <dbReference type="NCBI Taxonomy" id="366616"/>
    <lineage>
        <taxon>Bacteria</taxon>
        <taxon>Pseudomonadati</taxon>
        <taxon>Pseudomonadota</taxon>
        <taxon>Alphaproteobacteria</taxon>
        <taxon>Rhodobacterales</taxon>
        <taxon>Paracoccaceae</taxon>
        <taxon>Haematobacter</taxon>
    </lineage>
</organism>
<keyword evidence="3" id="KW-0067">ATP-binding</keyword>
<evidence type="ECO:0000259" key="5">
    <source>
        <dbReference type="PROSITE" id="PS50893"/>
    </source>
</evidence>
<sequence>MIELTRVTREYPSGDGTVAVLKGIDLTIARGEMVAIVGASGSGKSTLMNILGCLDRPSSGSYRISGRETSQLSPDELAALRREHFGFIFQRYNLLPELTALGNVEVPAIYAGRSRGDREPRAAALLGRLGLADKVRNHPNQLSGGQQQRVSIARALMNGAEVILADEPTGALDTASGQEVLRILDELHARGAPSSSSPMIPASPPVPNGSSRSATGRSSATTRPAGSPPLSAPRPAVRSPVAHPLTGRRPPLPPQSFPPQSFPPRSFPPRSRLVLSQPVPAPAAPAPRCWPRASAKPSSWP</sequence>
<dbReference type="RefSeq" id="WP_088239046.1">
    <property type="nucleotide sequence ID" value="NZ_NIPV01000064.1"/>
</dbReference>
<name>A0ABX3ZR91_9RHOB</name>
<dbReference type="SUPFAM" id="SSF52540">
    <property type="entry name" value="P-loop containing nucleoside triphosphate hydrolases"/>
    <property type="match status" value="1"/>
</dbReference>